<dbReference type="AlphaFoldDB" id="A0A917RD58"/>
<feature type="domain" description="MaoC-like" evidence="2">
    <location>
        <begin position="232"/>
        <end position="328"/>
    </location>
</feature>
<sequence>MSSEDTAVSEIRESISTEGPGLPVGFRYRTRDHYVVGREKIREFARAVQDHHPVHWSEDSGADYGYGGLIAPLTFFSVPGFLAQSEMFASVMTGYDLSQIMQTDQVIRYYRPVRHGDALFFEVRLESFRRAFGGDLMGFRILVTDRDDEPVLVSHTSIVGRTGVESNLTEIGAGVLMHGFRPGSERDVPPPQPPADRDLWEELVVDTTSPTPVSRHTRTFDSVSVGDELPPRNVRLTAGDLVNYAGVSGDPNPIHWSGEVAGLAELKSPVAHGMLTIGIGAGFVTSWLGDPGAVREYAVRLTSPVHVTGEGADIEFSGRVKAVDPVTRTATVALTARHGGRRIFGRATAVVQLR</sequence>
<evidence type="ECO:0000256" key="1">
    <source>
        <dbReference type="ARBA" id="ARBA00005254"/>
    </source>
</evidence>
<organism evidence="4 5">
    <name type="scientific">Nocardia jinanensis</name>
    <dbReference type="NCBI Taxonomy" id="382504"/>
    <lineage>
        <taxon>Bacteria</taxon>
        <taxon>Bacillati</taxon>
        <taxon>Actinomycetota</taxon>
        <taxon>Actinomycetes</taxon>
        <taxon>Mycobacteriales</taxon>
        <taxon>Nocardiaceae</taxon>
        <taxon>Nocardia</taxon>
    </lineage>
</organism>
<dbReference type="NCBIfam" id="NF040620">
    <property type="entry name" value="fused_HadA_HadB"/>
    <property type="match status" value="1"/>
</dbReference>
<dbReference type="Proteomes" id="UP000638263">
    <property type="component" value="Unassembled WGS sequence"/>
</dbReference>
<feature type="domain" description="FAS1-like dehydratase" evidence="3">
    <location>
        <begin position="24"/>
        <end position="151"/>
    </location>
</feature>
<dbReference type="PANTHER" id="PTHR43841:SF3">
    <property type="entry name" value="(3R)-HYDROXYACYL-ACP DEHYDRATASE SUBUNIT HADB"/>
    <property type="match status" value="1"/>
</dbReference>
<dbReference type="PANTHER" id="PTHR43841">
    <property type="entry name" value="3-HYDROXYACYL-THIOESTER DEHYDRATASE HTDX-RELATED"/>
    <property type="match status" value="1"/>
</dbReference>
<dbReference type="InterPro" id="IPR029069">
    <property type="entry name" value="HotDog_dom_sf"/>
</dbReference>
<evidence type="ECO:0000259" key="2">
    <source>
        <dbReference type="Pfam" id="PF01575"/>
    </source>
</evidence>
<dbReference type="Pfam" id="PF01575">
    <property type="entry name" value="MaoC_dehydratas"/>
    <property type="match status" value="1"/>
</dbReference>
<dbReference type="CDD" id="cd03441">
    <property type="entry name" value="R_hydratase_like"/>
    <property type="match status" value="1"/>
</dbReference>
<reference evidence="4" key="2">
    <citation type="submission" date="2020-09" db="EMBL/GenBank/DDBJ databases">
        <authorList>
            <person name="Sun Q."/>
            <person name="Zhou Y."/>
        </authorList>
    </citation>
    <scope>NUCLEOTIDE SEQUENCE</scope>
    <source>
        <strain evidence="4">CGMCC 4.3508</strain>
    </source>
</reference>
<dbReference type="InterPro" id="IPR039569">
    <property type="entry name" value="FAS1-like_DH_region"/>
</dbReference>
<dbReference type="Pfam" id="PF13452">
    <property type="entry name" value="FAS1_DH_region"/>
    <property type="match status" value="1"/>
</dbReference>
<protein>
    <submittedName>
        <fullName evidence="4">(R)-hydratase</fullName>
    </submittedName>
</protein>
<name>A0A917RD58_9NOCA</name>
<evidence type="ECO:0000259" key="3">
    <source>
        <dbReference type="Pfam" id="PF13452"/>
    </source>
</evidence>
<dbReference type="Gene3D" id="3.10.129.10">
    <property type="entry name" value="Hotdog Thioesterase"/>
    <property type="match status" value="2"/>
</dbReference>
<proteinExistence type="inferred from homology"/>
<accession>A0A917RD58</accession>
<gene>
    <name evidence="4" type="ORF">GCM10011588_15300</name>
</gene>
<dbReference type="SUPFAM" id="SSF54637">
    <property type="entry name" value="Thioesterase/thiol ester dehydrase-isomerase"/>
    <property type="match status" value="2"/>
</dbReference>
<reference evidence="4" key="1">
    <citation type="journal article" date="2014" name="Int. J. Syst. Evol. Microbiol.">
        <title>Complete genome sequence of Corynebacterium casei LMG S-19264T (=DSM 44701T), isolated from a smear-ripened cheese.</title>
        <authorList>
            <consortium name="US DOE Joint Genome Institute (JGI-PGF)"/>
            <person name="Walter F."/>
            <person name="Albersmeier A."/>
            <person name="Kalinowski J."/>
            <person name="Ruckert C."/>
        </authorList>
    </citation>
    <scope>NUCLEOTIDE SEQUENCE</scope>
    <source>
        <strain evidence="4">CGMCC 4.3508</strain>
    </source>
</reference>
<keyword evidence="5" id="KW-1185">Reference proteome</keyword>
<comment type="similarity">
    <text evidence="1">Belongs to the enoyl-CoA hydratase/isomerase family.</text>
</comment>
<evidence type="ECO:0000313" key="4">
    <source>
        <dbReference type="EMBL" id="GGL01511.1"/>
    </source>
</evidence>
<dbReference type="InterPro" id="IPR002539">
    <property type="entry name" value="MaoC-like_dom"/>
</dbReference>
<comment type="caution">
    <text evidence="4">The sequence shown here is derived from an EMBL/GenBank/DDBJ whole genome shotgun (WGS) entry which is preliminary data.</text>
</comment>
<dbReference type="EMBL" id="BMMH01000002">
    <property type="protein sequence ID" value="GGL01511.1"/>
    <property type="molecule type" value="Genomic_DNA"/>
</dbReference>
<evidence type="ECO:0000313" key="5">
    <source>
        <dbReference type="Proteomes" id="UP000638263"/>
    </source>
</evidence>